<feature type="region of interest" description="Disordered" evidence="1">
    <location>
        <begin position="184"/>
        <end position="222"/>
    </location>
</feature>
<dbReference type="EMBL" id="JAIVGD010000001">
    <property type="protein sequence ID" value="KAH0781422.1"/>
    <property type="molecule type" value="Genomic_DNA"/>
</dbReference>
<reference evidence="3 4" key="1">
    <citation type="journal article" date="2021" name="bioRxiv">
        <title>Chromosome-scale and haplotype-resolved genome assembly of a tetraploid potato cultivar.</title>
        <authorList>
            <person name="Sun H."/>
            <person name="Jiao W.-B."/>
            <person name="Krause K."/>
            <person name="Campoy J.A."/>
            <person name="Goel M."/>
            <person name="Folz-Donahue K."/>
            <person name="Kukat C."/>
            <person name="Huettel B."/>
            <person name="Schneeberger K."/>
        </authorList>
    </citation>
    <scope>NUCLEOTIDE SEQUENCE [LARGE SCALE GENOMIC DNA]</scope>
    <source>
        <strain evidence="3">SolTubOtavaFocal</strain>
        <tissue evidence="3">Leaves</tissue>
    </source>
</reference>
<gene>
    <name evidence="3" type="ORF">KY290_001020</name>
</gene>
<keyword evidence="4" id="KW-1185">Reference proteome</keyword>
<dbReference type="Proteomes" id="UP000826656">
    <property type="component" value="Unassembled WGS sequence"/>
</dbReference>
<evidence type="ECO:0000313" key="4">
    <source>
        <dbReference type="Proteomes" id="UP000826656"/>
    </source>
</evidence>
<proteinExistence type="predicted"/>
<organism evidence="3 4">
    <name type="scientific">Solanum tuberosum</name>
    <name type="common">Potato</name>
    <dbReference type="NCBI Taxonomy" id="4113"/>
    <lineage>
        <taxon>Eukaryota</taxon>
        <taxon>Viridiplantae</taxon>
        <taxon>Streptophyta</taxon>
        <taxon>Embryophyta</taxon>
        <taxon>Tracheophyta</taxon>
        <taxon>Spermatophyta</taxon>
        <taxon>Magnoliopsida</taxon>
        <taxon>eudicotyledons</taxon>
        <taxon>Gunneridae</taxon>
        <taxon>Pentapetalae</taxon>
        <taxon>asterids</taxon>
        <taxon>lamiids</taxon>
        <taxon>Solanales</taxon>
        <taxon>Solanaceae</taxon>
        <taxon>Solanoideae</taxon>
        <taxon>Solaneae</taxon>
        <taxon>Solanum</taxon>
    </lineage>
</organism>
<name>A0ABQ7WKX6_SOLTU</name>
<evidence type="ECO:0000256" key="1">
    <source>
        <dbReference type="SAM" id="MobiDB-lite"/>
    </source>
</evidence>
<feature type="domain" description="Retrotransposon gag" evidence="2">
    <location>
        <begin position="55"/>
        <end position="152"/>
    </location>
</feature>
<dbReference type="InterPro" id="IPR005162">
    <property type="entry name" value="Retrotrans_gag_dom"/>
</dbReference>
<evidence type="ECO:0000259" key="2">
    <source>
        <dbReference type="Pfam" id="PF03732"/>
    </source>
</evidence>
<dbReference type="Pfam" id="PF03732">
    <property type="entry name" value="Retrotrans_gag"/>
    <property type="match status" value="1"/>
</dbReference>
<sequence length="222" mass="25669">MNPNVGTTASRVRDFTRMNPLKLHGSKVAEDPQEFINEVYVVLIITGVTPVEKAKLANYQLKGVAQVWYNQWKEKRVVDVSPLDLEKCTITFLHRFFPVEMREAKVLEFINLRQGNMNTKEYALKFSQFSRYVPSMIAGPRARISKFVSGVSKMVVKEFRIAMLINYIVISLLMAHAKKIKKEKLKERSREAKRAKTGDNDFSHSRSNGCSRSKFRQWFSSQ</sequence>
<accession>A0ABQ7WKX6</accession>
<comment type="caution">
    <text evidence="3">The sequence shown here is derived from an EMBL/GenBank/DDBJ whole genome shotgun (WGS) entry which is preliminary data.</text>
</comment>
<feature type="compositionally biased region" description="Basic and acidic residues" evidence="1">
    <location>
        <begin position="184"/>
        <end position="204"/>
    </location>
</feature>
<protein>
    <recommendedName>
        <fullName evidence="2">Retrotransposon gag domain-containing protein</fullName>
    </recommendedName>
</protein>
<evidence type="ECO:0000313" key="3">
    <source>
        <dbReference type="EMBL" id="KAH0781422.1"/>
    </source>
</evidence>